<dbReference type="PANTHER" id="PTHR26451:SF847">
    <property type="entry name" value="ODORANT RECEPTOR-RELATED"/>
    <property type="match status" value="1"/>
</dbReference>
<feature type="transmembrane region" description="Helical" evidence="14">
    <location>
        <begin position="269"/>
        <end position="288"/>
    </location>
</feature>
<dbReference type="GO" id="GO:0004930">
    <property type="term" value="F:G protein-coupled receptor activity"/>
    <property type="evidence" value="ECO:0007669"/>
    <property type="project" value="UniProtKB-KW"/>
</dbReference>
<feature type="domain" description="G-protein coupled receptors family 1 profile" evidence="15">
    <location>
        <begin position="39"/>
        <end position="289"/>
    </location>
</feature>
<dbReference type="PROSITE" id="PS00237">
    <property type="entry name" value="G_PROTEIN_RECEP_F1_1"/>
    <property type="match status" value="1"/>
</dbReference>
<dbReference type="InterPro" id="IPR017452">
    <property type="entry name" value="GPCR_Rhodpsn_7TM"/>
</dbReference>
<keyword evidence="8 14" id="KW-0472">Membrane</keyword>
<feature type="transmembrane region" description="Helical" evidence="14">
    <location>
        <begin position="23"/>
        <end position="46"/>
    </location>
</feature>
<feature type="transmembrane region" description="Helical" evidence="14">
    <location>
        <begin position="139"/>
        <end position="159"/>
    </location>
</feature>
<keyword evidence="7 13" id="KW-0297">G-protein coupled receptor</keyword>
<feature type="transmembrane region" description="Helical" evidence="14">
    <location>
        <begin position="237"/>
        <end position="257"/>
    </location>
</feature>
<accession>Q2PR70</accession>
<gene>
    <name evidence="16" type="primary">OR14328-1</name>
</gene>
<comment type="subcellular location">
    <subcellularLocation>
        <location evidence="1 14">Cell membrane</location>
        <topology evidence="1 14">Multi-pass membrane protein</topology>
    </subcellularLocation>
</comment>
<evidence type="ECO:0000256" key="13">
    <source>
        <dbReference type="RuleBase" id="RU000688"/>
    </source>
</evidence>
<dbReference type="PANTHER" id="PTHR26451">
    <property type="entry name" value="G_PROTEIN_RECEP_F1_2 DOMAIN-CONTAINING PROTEIN"/>
    <property type="match status" value="1"/>
</dbReference>
<evidence type="ECO:0000256" key="7">
    <source>
        <dbReference type="ARBA" id="ARBA00023040"/>
    </source>
</evidence>
<keyword evidence="3 14" id="KW-0716">Sensory transduction</keyword>
<sequence length="311" mass="35528">MDNSTNPPYFNLTMFFNIGQSRYLAFVLFFILYLFIVFANVIIIVVTARENALHEPMYIFIMCLAVNSLYGSAGFFLRFLRDLLSSSHLISRPECFVQIYVIYTYGSFELSFLSVMAYDRYVAVCQPLHYHNKITKKTVILLIGLAVTIPAIIVTPFVYLSSTLPLCGNAIPKVFCANWLVVKLSCVPTGLSDLFGMLVTTPVVFLPFVFVLYTYGRIFLICRKRSSDFKRKVVQSCLPHIITFVNYSINFFCDVALSRIDLESLNPYIAVILSLEFVVIPPLVNPLVYGLKLPEIRKCILRMFQNPEKKV</sequence>
<organism evidence="16">
    <name type="scientific">Tetraodon nigroviridis</name>
    <name type="common">Spotted green pufferfish</name>
    <name type="synonym">Chelonodon nigroviridis</name>
    <dbReference type="NCBI Taxonomy" id="99883"/>
    <lineage>
        <taxon>Eukaryota</taxon>
        <taxon>Metazoa</taxon>
        <taxon>Chordata</taxon>
        <taxon>Craniata</taxon>
        <taxon>Vertebrata</taxon>
        <taxon>Euteleostomi</taxon>
        <taxon>Actinopterygii</taxon>
        <taxon>Neopterygii</taxon>
        <taxon>Teleostei</taxon>
        <taxon>Neoteleostei</taxon>
        <taxon>Acanthomorphata</taxon>
        <taxon>Eupercaria</taxon>
        <taxon>Tetraodontiformes</taxon>
        <taxon>Tetradontoidea</taxon>
        <taxon>Tetraodontidae</taxon>
        <taxon>Tetraodon</taxon>
    </lineage>
</organism>
<dbReference type="PROSITE" id="PS50262">
    <property type="entry name" value="G_PROTEIN_RECEP_F1_2"/>
    <property type="match status" value="1"/>
</dbReference>
<keyword evidence="9" id="KW-1015">Disulfide bond</keyword>
<dbReference type="InterPro" id="IPR000725">
    <property type="entry name" value="Olfact_rcpt"/>
</dbReference>
<dbReference type="Pfam" id="PF13853">
    <property type="entry name" value="7tm_4"/>
    <property type="match status" value="1"/>
</dbReference>
<dbReference type="SUPFAM" id="SSF81321">
    <property type="entry name" value="Family A G protein-coupled receptor-like"/>
    <property type="match status" value="1"/>
</dbReference>
<dbReference type="InterPro" id="IPR052921">
    <property type="entry name" value="GPCR1_Superfamily_Member"/>
</dbReference>
<dbReference type="PRINTS" id="PR00237">
    <property type="entry name" value="GPCRRHODOPSN"/>
</dbReference>
<keyword evidence="4 13" id="KW-0812">Transmembrane</keyword>
<keyword evidence="5 14" id="KW-0552">Olfaction</keyword>
<protein>
    <recommendedName>
        <fullName evidence="14">Olfactory receptor</fullName>
    </recommendedName>
</protein>
<evidence type="ECO:0000256" key="4">
    <source>
        <dbReference type="ARBA" id="ARBA00022692"/>
    </source>
</evidence>
<evidence type="ECO:0000256" key="8">
    <source>
        <dbReference type="ARBA" id="ARBA00023136"/>
    </source>
</evidence>
<keyword evidence="6 14" id="KW-1133">Transmembrane helix</keyword>
<keyword evidence="11" id="KW-0325">Glycoprotein</keyword>
<feature type="transmembrane region" description="Helical" evidence="14">
    <location>
        <begin position="194"/>
        <end position="216"/>
    </location>
</feature>
<feature type="transmembrane region" description="Helical" evidence="14">
    <location>
        <begin position="97"/>
        <end position="118"/>
    </location>
</feature>
<comment type="similarity">
    <text evidence="13">Belongs to the G-protein coupled receptor 1 family.</text>
</comment>
<evidence type="ECO:0000256" key="12">
    <source>
        <dbReference type="ARBA" id="ARBA00023224"/>
    </source>
</evidence>
<evidence type="ECO:0000313" key="16">
    <source>
        <dbReference type="EMBL" id="ABC43397.1"/>
    </source>
</evidence>
<evidence type="ECO:0000256" key="3">
    <source>
        <dbReference type="ARBA" id="ARBA00022606"/>
    </source>
</evidence>
<dbReference type="PRINTS" id="PR00245">
    <property type="entry name" value="OLFACTORYR"/>
</dbReference>
<keyword evidence="10 13" id="KW-0675">Receptor</keyword>
<reference evidence="16" key="1">
    <citation type="journal article" date="2006" name="BMC Genomics">
        <title>The odorant receptor repertoire of teleost fish.</title>
        <authorList>
            <person name="Alioto T.S."/>
            <person name="Ngai J."/>
        </authorList>
    </citation>
    <scope>NUCLEOTIDE SEQUENCE</scope>
</reference>
<evidence type="ECO:0000256" key="2">
    <source>
        <dbReference type="ARBA" id="ARBA00022475"/>
    </source>
</evidence>
<dbReference type="AlphaFoldDB" id="Q2PR70"/>
<evidence type="ECO:0000259" key="15">
    <source>
        <dbReference type="PROSITE" id="PS50262"/>
    </source>
</evidence>
<feature type="transmembrane region" description="Helical" evidence="14">
    <location>
        <begin position="58"/>
        <end position="77"/>
    </location>
</feature>
<dbReference type="GO" id="GO:0004984">
    <property type="term" value="F:olfactory receptor activity"/>
    <property type="evidence" value="ECO:0007669"/>
    <property type="project" value="InterPro"/>
</dbReference>
<evidence type="ECO:0000256" key="11">
    <source>
        <dbReference type="ARBA" id="ARBA00023180"/>
    </source>
</evidence>
<evidence type="ECO:0000256" key="10">
    <source>
        <dbReference type="ARBA" id="ARBA00023170"/>
    </source>
</evidence>
<evidence type="ECO:0000256" key="5">
    <source>
        <dbReference type="ARBA" id="ARBA00022725"/>
    </source>
</evidence>
<name>Q2PR70_TETNG</name>
<keyword evidence="2 14" id="KW-1003">Cell membrane</keyword>
<evidence type="ECO:0000256" key="9">
    <source>
        <dbReference type="ARBA" id="ARBA00023157"/>
    </source>
</evidence>
<evidence type="ECO:0000256" key="6">
    <source>
        <dbReference type="ARBA" id="ARBA00022989"/>
    </source>
</evidence>
<dbReference type="FunFam" id="1.20.1070.10:FF:000024">
    <property type="entry name" value="Olfactory receptor"/>
    <property type="match status" value="1"/>
</dbReference>
<proteinExistence type="inferred from homology"/>
<dbReference type="Gene3D" id="1.20.1070.10">
    <property type="entry name" value="Rhodopsin 7-helix transmembrane proteins"/>
    <property type="match status" value="1"/>
</dbReference>
<keyword evidence="12 13" id="KW-0807">Transducer</keyword>
<dbReference type="GO" id="GO:0005886">
    <property type="term" value="C:plasma membrane"/>
    <property type="evidence" value="ECO:0007669"/>
    <property type="project" value="UniProtKB-SubCell"/>
</dbReference>
<dbReference type="InterPro" id="IPR000276">
    <property type="entry name" value="GPCR_Rhodpsn"/>
</dbReference>
<dbReference type="EMBL" id="DQ306163">
    <property type="protein sequence ID" value="ABC43397.1"/>
    <property type="molecule type" value="Genomic_DNA"/>
</dbReference>
<evidence type="ECO:0000256" key="14">
    <source>
        <dbReference type="RuleBase" id="RU363047"/>
    </source>
</evidence>
<dbReference type="GO" id="GO:0005549">
    <property type="term" value="F:odorant binding"/>
    <property type="evidence" value="ECO:0007669"/>
    <property type="project" value="TreeGrafter"/>
</dbReference>
<evidence type="ECO:0000256" key="1">
    <source>
        <dbReference type="ARBA" id="ARBA00004651"/>
    </source>
</evidence>